<name>A0ABQ5K7V0_9EUKA</name>
<keyword evidence="3" id="KW-1185">Reference proteome</keyword>
<feature type="coiled-coil region" evidence="1">
    <location>
        <begin position="53"/>
        <end position="82"/>
    </location>
</feature>
<evidence type="ECO:0000313" key="3">
    <source>
        <dbReference type="Proteomes" id="UP001057375"/>
    </source>
</evidence>
<accession>A0ABQ5K7V0</accession>
<evidence type="ECO:0000313" key="2">
    <source>
        <dbReference type="EMBL" id="GKT27405.1"/>
    </source>
</evidence>
<keyword evidence="1" id="KW-0175">Coiled coil</keyword>
<gene>
    <name evidence="2" type="ORF">ADUPG1_013815</name>
</gene>
<proteinExistence type="predicted"/>
<evidence type="ECO:0000256" key="1">
    <source>
        <dbReference type="SAM" id="Coils"/>
    </source>
</evidence>
<reference evidence="2" key="1">
    <citation type="submission" date="2022-03" db="EMBL/GenBank/DDBJ databases">
        <title>Draft genome sequence of Aduncisulcus paluster, a free-living microaerophilic Fornicata.</title>
        <authorList>
            <person name="Yuyama I."/>
            <person name="Kume K."/>
            <person name="Tamura T."/>
            <person name="Inagaki Y."/>
            <person name="Hashimoto T."/>
        </authorList>
    </citation>
    <scope>NUCLEOTIDE SEQUENCE</scope>
    <source>
        <strain evidence="2">NY0171</strain>
    </source>
</reference>
<feature type="non-terminal residue" evidence="2">
    <location>
        <position position="832"/>
    </location>
</feature>
<comment type="caution">
    <text evidence="2">The sequence shown here is derived from an EMBL/GenBank/DDBJ whole genome shotgun (WGS) entry which is preliminary data.</text>
</comment>
<organism evidence="2 3">
    <name type="scientific">Aduncisulcus paluster</name>
    <dbReference type="NCBI Taxonomy" id="2918883"/>
    <lineage>
        <taxon>Eukaryota</taxon>
        <taxon>Metamonada</taxon>
        <taxon>Carpediemonas-like organisms</taxon>
        <taxon>Aduncisulcus</taxon>
    </lineage>
</organism>
<protein>
    <recommendedName>
        <fullName evidence="4">Sfi1 spindle body domain-containing protein</fullName>
    </recommendedName>
</protein>
<evidence type="ECO:0008006" key="4">
    <source>
        <dbReference type="Google" id="ProtNLM"/>
    </source>
</evidence>
<dbReference type="Proteomes" id="UP001057375">
    <property type="component" value="Unassembled WGS sequence"/>
</dbReference>
<dbReference type="EMBL" id="BQXS01012742">
    <property type="protein sequence ID" value="GKT27405.1"/>
    <property type="molecule type" value="Genomic_DNA"/>
</dbReference>
<sequence>MYKRSVFAFGFLYPYPIPKSRDPKIAYKLGRFCRKRAQANARISLFALYDNYIQAKKIQLKFERVQLEKKQQELRIQQAVSKLQHVFFENDTQIKHRAFYHLKQNAEYHRSISLSYLTVQYKAENGILRAYLMKWISAKHNAELRQMSLENKLAHVMTRSFLFLMSRTLRAWVRRAKGRNGLRKLIFIGRSIILRPYMRVIAREARELADERKLLPIMEERLLSHSSPAAATARVLVCHIMGKSRLNVRVFEQWRRLLWIRRSQRHQADIFFSSLQFKLMRNVISIWRFMSDAAVVEKTVKKRNELMLLTSCLRIMREGSTIGLVRMGAAKKNYNLFIQHKIRRIFHTWIHAARIRMRKMSLWHGARDHYVGNLLRRYLLLWITKTRNQCIDKKMNQLARLQICYGIRKRYFWAWRGAAQLLKAERNAMVVMNMTRMLRILRNIIRIWKDSALVKHSHRAIAESIIFSRNSRTMSKVLNILWEKASILAETSHEIVHYHHENLRKKYLKLWHDDWVSVQYNRFLIIKHSFLKIKAACTLSLLKQRERTVSDHISARIMRNAFFSLCWKSKRISHVSNVCAHISDRIIAKSALSRWISKYRTVENVWRQYGKSMNELILKKHAWRMIRISQSACIVDRSHMLRILTHIIEQWRYQVRLGELQQTLFIASSVASLKRALIVWQSSCSARQDHRDLLEKQIISYSNTQLCFKVLSQWLKRTKTSLNDKIQNYKARVHYDQFLSKIGFKSLRMYNSVTKQMRKSARMNRMCSRFIAMHESMRNRREVSHAFHLWCSKIRTVVDRRREEELWKKSVKFHETQTKKHCFLAWRRYVAG</sequence>